<dbReference type="AlphaFoldDB" id="A0A2H3D7X7"/>
<accession>A0A2H3D7X7</accession>
<evidence type="ECO:0000256" key="1">
    <source>
        <dbReference type="SAM" id="MobiDB-lite"/>
    </source>
</evidence>
<feature type="compositionally biased region" description="Polar residues" evidence="1">
    <location>
        <begin position="29"/>
        <end position="42"/>
    </location>
</feature>
<feature type="compositionally biased region" description="Low complexity" evidence="1">
    <location>
        <begin position="65"/>
        <end position="81"/>
    </location>
</feature>
<sequence length="134" mass="14509">MASQKRKYNNRATAKLTIPVITPYNYGDESQYSLPSASSTTPSDSILSDRSSSLQPLPTPEHTAESSTSTSSTLPTPSSAEFHLTTARPYRRIPVLAVPSIPPYVQSLATSTPLKSPVALRQPDSKQPPQWCHG</sequence>
<feature type="non-terminal residue" evidence="2">
    <location>
        <position position="134"/>
    </location>
</feature>
<keyword evidence="3" id="KW-1185">Reference proteome</keyword>
<name>A0A2H3D7X7_ARMGA</name>
<feature type="compositionally biased region" description="Low complexity" evidence="1">
    <location>
        <begin position="43"/>
        <end position="54"/>
    </location>
</feature>
<evidence type="ECO:0000313" key="3">
    <source>
        <dbReference type="Proteomes" id="UP000217790"/>
    </source>
</evidence>
<reference evidence="3" key="1">
    <citation type="journal article" date="2017" name="Nat. Ecol. Evol.">
        <title>Genome expansion and lineage-specific genetic innovations in the forest pathogenic fungi Armillaria.</title>
        <authorList>
            <person name="Sipos G."/>
            <person name="Prasanna A.N."/>
            <person name="Walter M.C."/>
            <person name="O'Connor E."/>
            <person name="Balint B."/>
            <person name="Krizsan K."/>
            <person name="Kiss B."/>
            <person name="Hess J."/>
            <person name="Varga T."/>
            <person name="Slot J."/>
            <person name="Riley R."/>
            <person name="Boka B."/>
            <person name="Rigling D."/>
            <person name="Barry K."/>
            <person name="Lee J."/>
            <person name="Mihaltcheva S."/>
            <person name="LaButti K."/>
            <person name="Lipzen A."/>
            <person name="Waldron R."/>
            <person name="Moloney N.M."/>
            <person name="Sperisen C."/>
            <person name="Kredics L."/>
            <person name="Vagvoelgyi C."/>
            <person name="Patrignani A."/>
            <person name="Fitzpatrick D."/>
            <person name="Nagy I."/>
            <person name="Doyle S."/>
            <person name="Anderson J.B."/>
            <person name="Grigoriev I.V."/>
            <person name="Gueldener U."/>
            <person name="Muensterkoetter M."/>
            <person name="Nagy L.G."/>
        </authorList>
    </citation>
    <scope>NUCLEOTIDE SEQUENCE [LARGE SCALE GENOMIC DNA]</scope>
    <source>
        <strain evidence="3">Ar21-2</strain>
    </source>
</reference>
<dbReference type="Proteomes" id="UP000217790">
    <property type="component" value="Unassembled WGS sequence"/>
</dbReference>
<protein>
    <submittedName>
        <fullName evidence="2">Uncharacterized protein</fullName>
    </submittedName>
</protein>
<organism evidence="2 3">
    <name type="scientific">Armillaria gallica</name>
    <name type="common">Bulbous honey fungus</name>
    <name type="synonym">Armillaria bulbosa</name>
    <dbReference type="NCBI Taxonomy" id="47427"/>
    <lineage>
        <taxon>Eukaryota</taxon>
        <taxon>Fungi</taxon>
        <taxon>Dikarya</taxon>
        <taxon>Basidiomycota</taxon>
        <taxon>Agaricomycotina</taxon>
        <taxon>Agaricomycetes</taxon>
        <taxon>Agaricomycetidae</taxon>
        <taxon>Agaricales</taxon>
        <taxon>Marasmiineae</taxon>
        <taxon>Physalacriaceae</taxon>
        <taxon>Armillaria</taxon>
    </lineage>
</organism>
<dbReference type="InParanoid" id="A0A2H3D7X7"/>
<feature type="region of interest" description="Disordered" evidence="1">
    <location>
        <begin position="29"/>
        <end position="85"/>
    </location>
</feature>
<proteinExistence type="predicted"/>
<evidence type="ECO:0000313" key="2">
    <source>
        <dbReference type="EMBL" id="PBK89874.1"/>
    </source>
</evidence>
<gene>
    <name evidence="2" type="ORF">ARMGADRAFT_1167224</name>
</gene>
<dbReference type="OrthoDB" id="10634173at2759"/>
<feature type="region of interest" description="Disordered" evidence="1">
    <location>
        <begin position="107"/>
        <end position="134"/>
    </location>
</feature>
<dbReference type="EMBL" id="KZ293667">
    <property type="protein sequence ID" value="PBK89874.1"/>
    <property type="molecule type" value="Genomic_DNA"/>
</dbReference>